<dbReference type="OrthoDB" id="2990677at2"/>
<dbReference type="GO" id="GO:0043487">
    <property type="term" value="P:regulation of RNA stability"/>
    <property type="evidence" value="ECO:0007669"/>
    <property type="project" value="TreeGrafter"/>
</dbReference>
<name>A0A7W2AI89_9BACL</name>
<evidence type="ECO:0000313" key="4">
    <source>
        <dbReference type="EMBL" id="MBA4543015.1"/>
    </source>
</evidence>
<reference evidence="4 5" key="1">
    <citation type="submission" date="2020-07" db="EMBL/GenBank/DDBJ databases">
        <authorList>
            <person name="Feng H."/>
        </authorList>
    </citation>
    <scope>NUCLEOTIDE SEQUENCE [LARGE SCALE GENOMIC DNA]</scope>
    <source>
        <strain evidence="5">s-11</strain>
    </source>
</reference>
<dbReference type="GO" id="GO:0006355">
    <property type="term" value="P:regulation of DNA-templated transcription"/>
    <property type="evidence" value="ECO:0007669"/>
    <property type="project" value="InterPro"/>
</dbReference>
<protein>
    <submittedName>
        <fullName evidence="4">RNA chaperone Hfq</fullName>
    </submittedName>
</protein>
<dbReference type="SUPFAM" id="SSF50182">
    <property type="entry name" value="Sm-like ribonucleoproteins"/>
    <property type="match status" value="1"/>
</dbReference>
<dbReference type="Gene3D" id="2.30.30.100">
    <property type="match status" value="1"/>
</dbReference>
<dbReference type="Pfam" id="PF17209">
    <property type="entry name" value="Hfq"/>
    <property type="match status" value="1"/>
</dbReference>
<keyword evidence="5" id="KW-1185">Reference proteome</keyword>
<dbReference type="Proteomes" id="UP000530514">
    <property type="component" value="Unassembled WGS sequence"/>
</dbReference>
<accession>A0A7W2AI89</accession>
<dbReference type="GO" id="GO:0045974">
    <property type="term" value="P:regulation of translation, ncRNA-mediated"/>
    <property type="evidence" value="ECO:0007669"/>
    <property type="project" value="TreeGrafter"/>
</dbReference>
<dbReference type="InterPro" id="IPR005001">
    <property type="entry name" value="Hfq"/>
</dbReference>
<sequence length="69" mass="8017">MDNIQENFLTQLVERNMPVTLFLVNGFQYRGVIRDFDKFTISIEAEGNQFLIFKKMVSTIQTQSPVIAM</sequence>
<organism evidence="4 5">
    <name type="scientific">Thermoactinomyces daqus</name>
    <dbReference type="NCBI Taxonomy" id="1329516"/>
    <lineage>
        <taxon>Bacteria</taxon>
        <taxon>Bacillati</taxon>
        <taxon>Bacillota</taxon>
        <taxon>Bacilli</taxon>
        <taxon>Bacillales</taxon>
        <taxon>Thermoactinomycetaceae</taxon>
        <taxon>Thermoactinomyces</taxon>
    </lineage>
</organism>
<dbReference type="PROSITE" id="PS52002">
    <property type="entry name" value="SM"/>
    <property type="match status" value="1"/>
</dbReference>
<evidence type="ECO:0000313" key="5">
    <source>
        <dbReference type="Proteomes" id="UP000530514"/>
    </source>
</evidence>
<comment type="caution">
    <text evidence="4">The sequence shown here is derived from an EMBL/GenBank/DDBJ whole genome shotgun (WGS) entry which is preliminary data.</text>
</comment>
<evidence type="ECO:0000256" key="1">
    <source>
        <dbReference type="ARBA" id="ARBA00022884"/>
    </source>
</evidence>
<dbReference type="RefSeq" id="WP_033099821.1">
    <property type="nucleotide sequence ID" value="NZ_JACEIP010000011.1"/>
</dbReference>
<dbReference type="PANTHER" id="PTHR34772:SF1">
    <property type="entry name" value="RNA-BINDING PROTEIN HFQ"/>
    <property type="match status" value="1"/>
</dbReference>
<dbReference type="EMBL" id="JACEIP010000011">
    <property type="protein sequence ID" value="MBA4543015.1"/>
    <property type="molecule type" value="Genomic_DNA"/>
</dbReference>
<dbReference type="AlphaFoldDB" id="A0A7W2AI89"/>
<keyword evidence="2" id="KW-0346">Stress response</keyword>
<evidence type="ECO:0000256" key="2">
    <source>
        <dbReference type="ARBA" id="ARBA00023016"/>
    </source>
</evidence>
<proteinExistence type="predicted"/>
<dbReference type="InterPro" id="IPR010920">
    <property type="entry name" value="LSM_dom_sf"/>
</dbReference>
<gene>
    <name evidence="4" type="primary">hfq</name>
    <name evidence="4" type="ORF">H1164_08875</name>
</gene>
<dbReference type="NCBIfam" id="TIGR02383">
    <property type="entry name" value="Hfq"/>
    <property type="match status" value="1"/>
</dbReference>
<evidence type="ECO:0000259" key="3">
    <source>
        <dbReference type="PROSITE" id="PS52002"/>
    </source>
</evidence>
<dbReference type="InterPro" id="IPR047575">
    <property type="entry name" value="Sm"/>
</dbReference>
<feature type="domain" description="Sm" evidence="3">
    <location>
        <begin position="6"/>
        <end position="66"/>
    </location>
</feature>
<dbReference type="GO" id="GO:0003723">
    <property type="term" value="F:RNA binding"/>
    <property type="evidence" value="ECO:0007669"/>
    <property type="project" value="UniProtKB-KW"/>
</dbReference>
<keyword evidence="1" id="KW-0694">RNA-binding</keyword>
<dbReference type="PANTHER" id="PTHR34772">
    <property type="entry name" value="RNA-BINDING PROTEIN HFQ"/>
    <property type="match status" value="1"/>
</dbReference>
<dbReference type="GO" id="GO:0005829">
    <property type="term" value="C:cytosol"/>
    <property type="evidence" value="ECO:0007669"/>
    <property type="project" value="TreeGrafter"/>
</dbReference>